<proteinExistence type="predicted"/>
<dbReference type="EMBL" id="JBJQOH010000006">
    <property type="protein sequence ID" value="KAL3683000.1"/>
    <property type="molecule type" value="Genomic_DNA"/>
</dbReference>
<sequence length="680" mass="77979">MWMSKGWNKDSKIIRSWVMLLSKLGQGQADEEEGVDRRSLQVRRNQTGLALYKKRMLNKKKLAPAPLGAQNGATSSGRDNLCFSIATPEWLKESEEEEAEEGTQPGDHIMTPRNIYQTEVVAVNASNAEEDLLADPERVKNLIFKGIEEWRQDSDLRMEEDGHVPLEGEDMQGTEELEANEDTKEIMDEDKTVDVEEGEKMKNPYGRLKPAPEKRRTLGVLDPNGCRKAHGSYISTEENTGRDMKNRDDGLSQNKARAVKTWLNRYVRTAKVIGLQEVKSCKWHTARWLPSVKKRGHVIFDPPVGKKGGTALILHPGMAILSSGTGGNGRMAWAITRNGEEVVGFISIHTPNRRNQRMEFWQKIQDIIQEGQWMILGDYNQVELGDDARGKSSLIRGREERIWRIMAAQYGLVDAYLCAGNVEGVRFTRMARSESRYDCSRLDRFYLTRGGSWVGRVCEVKHFHSSSLSDHVLEVRNDQEKNKAFGNNLESEVEWRRGQISDTSNEQEHTSLAEAERKLREKQLREAWVWRLRSRKRWLTEDDAPARYFFAKLTTKWQREAMEALETTDGELVTDRDEILAEIHEFYQDLYTEEEESDSRRGARDELASLIQKSLPSEESTQISRMPDKMEIEDVVQKMKTNKAPRIDGLTIEVLKSCWDFSWRRLCADGLCCVGKKKAT</sequence>
<reference evidence="3 4" key="1">
    <citation type="submission" date="2024-09" db="EMBL/GenBank/DDBJ databases">
        <title>Chromosome-scale assembly of Riccia sorocarpa.</title>
        <authorList>
            <person name="Paukszto L."/>
        </authorList>
    </citation>
    <scope>NUCLEOTIDE SEQUENCE [LARGE SCALE GENOMIC DNA]</scope>
    <source>
        <strain evidence="3">LP-2024</strain>
        <tissue evidence="3">Aerial parts of the thallus</tissue>
    </source>
</reference>
<evidence type="ECO:0000256" key="1">
    <source>
        <dbReference type="SAM" id="MobiDB-lite"/>
    </source>
</evidence>
<keyword evidence="2" id="KW-0732">Signal</keyword>
<evidence type="ECO:0000256" key="2">
    <source>
        <dbReference type="SAM" id="SignalP"/>
    </source>
</evidence>
<comment type="caution">
    <text evidence="3">The sequence shown here is derived from an EMBL/GenBank/DDBJ whole genome shotgun (WGS) entry which is preliminary data.</text>
</comment>
<evidence type="ECO:0000313" key="3">
    <source>
        <dbReference type="EMBL" id="KAL3683000.1"/>
    </source>
</evidence>
<feature type="signal peptide" evidence="2">
    <location>
        <begin position="1"/>
        <end position="29"/>
    </location>
</feature>
<organism evidence="3 4">
    <name type="scientific">Riccia sorocarpa</name>
    <dbReference type="NCBI Taxonomy" id="122646"/>
    <lineage>
        <taxon>Eukaryota</taxon>
        <taxon>Viridiplantae</taxon>
        <taxon>Streptophyta</taxon>
        <taxon>Embryophyta</taxon>
        <taxon>Marchantiophyta</taxon>
        <taxon>Marchantiopsida</taxon>
        <taxon>Marchantiidae</taxon>
        <taxon>Marchantiales</taxon>
        <taxon>Ricciaceae</taxon>
        <taxon>Riccia</taxon>
    </lineage>
</organism>
<dbReference type="InterPro" id="IPR036691">
    <property type="entry name" value="Endo/exonu/phosph_ase_sf"/>
</dbReference>
<dbReference type="AlphaFoldDB" id="A0ABD3GXY0"/>
<protein>
    <recommendedName>
        <fullName evidence="5">Endonuclease/exonuclease/phosphatase domain-containing protein</fullName>
    </recommendedName>
</protein>
<feature type="chain" id="PRO_5044772320" description="Endonuclease/exonuclease/phosphatase domain-containing protein" evidence="2">
    <location>
        <begin position="30"/>
        <end position="680"/>
    </location>
</feature>
<feature type="region of interest" description="Disordered" evidence="1">
    <location>
        <begin position="91"/>
        <end position="110"/>
    </location>
</feature>
<evidence type="ECO:0008006" key="5">
    <source>
        <dbReference type="Google" id="ProtNLM"/>
    </source>
</evidence>
<gene>
    <name evidence="3" type="ORF">R1sor_001022</name>
</gene>
<evidence type="ECO:0000313" key="4">
    <source>
        <dbReference type="Proteomes" id="UP001633002"/>
    </source>
</evidence>
<dbReference type="Gene3D" id="3.60.10.10">
    <property type="entry name" value="Endonuclease/exonuclease/phosphatase"/>
    <property type="match status" value="1"/>
</dbReference>
<accession>A0ABD3GXY0</accession>
<dbReference type="SUPFAM" id="SSF56219">
    <property type="entry name" value="DNase I-like"/>
    <property type="match status" value="1"/>
</dbReference>
<keyword evidence="4" id="KW-1185">Reference proteome</keyword>
<dbReference type="Proteomes" id="UP001633002">
    <property type="component" value="Unassembled WGS sequence"/>
</dbReference>
<name>A0ABD3GXY0_9MARC</name>